<evidence type="ECO:0000313" key="2">
    <source>
        <dbReference type="Proteomes" id="UP000632849"/>
    </source>
</evidence>
<evidence type="ECO:0000313" key="1">
    <source>
        <dbReference type="EMBL" id="GHF87363.1"/>
    </source>
</evidence>
<reference evidence="1" key="2">
    <citation type="submission" date="2020-09" db="EMBL/GenBank/DDBJ databases">
        <authorList>
            <person name="Sun Q."/>
            <person name="Ohkuma M."/>
        </authorList>
    </citation>
    <scope>NUCLEOTIDE SEQUENCE</scope>
    <source>
        <strain evidence="1">JCM 4122</strain>
    </source>
</reference>
<name>A0A919BH66_STRFL</name>
<reference evidence="1" key="1">
    <citation type="journal article" date="2014" name="Int. J. Syst. Evol. Microbiol.">
        <title>Complete genome sequence of Corynebacterium casei LMG S-19264T (=DSM 44701T), isolated from a smear-ripened cheese.</title>
        <authorList>
            <consortium name="US DOE Joint Genome Institute (JGI-PGF)"/>
            <person name="Walter F."/>
            <person name="Albersmeier A."/>
            <person name="Kalinowski J."/>
            <person name="Ruckert C."/>
        </authorList>
    </citation>
    <scope>NUCLEOTIDE SEQUENCE</scope>
    <source>
        <strain evidence="1">JCM 4122</strain>
    </source>
</reference>
<gene>
    <name evidence="1" type="ORF">GCM10017667_14900</name>
</gene>
<dbReference type="EMBL" id="BNBE01000001">
    <property type="protein sequence ID" value="GHF87363.1"/>
    <property type="molecule type" value="Genomic_DNA"/>
</dbReference>
<dbReference type="AlphaFoldDB" id="A0A919BH66"/>
<keyword evidence="2" id="KW-1185">Reference proteome</keyword>
<sequence>MAPPDPGNTGKWERMAFIPKSRYVSEPPTAERDRNHRQFPVYSALATQWAQAGRAVPGVPDREWERLMSTPVWPR</sequence>
<comment type="caution">
    <text evidence="1">The sequence shown here is derived from an EMBL/GenBank/DDBJ whole genome shotgun (WGS) entry which is preliminary data.</text>
</comment>
<protein>
    <submittedName>
        <fullName evidence="1">Uncharacterized protein</fullName>
    </submittedName>
</protein>
<proteinExistence type="predicted"/>
<organism evidence="1 2">
    <name type="scientific">Streptomyces filamentosus</name>
    <name type="common">Streptomyces roseosporus</name>
    <dbReference type="NCBI Taxonomy" id="67294"/>
    <lineage>
        <taxon>Bacteria</taxon>
        <taxon>Bacillati</taxon>
        <taxon>Actinomycetota</taxon>
        <taxon>Actinomycetes</taxon>
        <taxon>Kitasatosporales</taxon>
        <taxon>Streptomycetaceae</taxon>
        <taxon>Streptomyces</taxon>
    </lineage>
</organism>
<accession>A0A919BH66</accession>
<dbReference type="Proteomes" id="UP000632849">
    <property type="component" value="Unassembled WGS sequence"/>
</dbReference>